<evidence type="ECO:0000259" key="7">
    <source>
        <dbReference type="PROSITE" id="PS50928"/>
    </source>
</evidence>
<feature type="transmembrane region" description="Helical" evidence="5">
    <location>
        <begin position="36"/>
        <end position="61"/>
    </location>
</feature>
<dbReference type="PANTHER" id="PTHR42727:SF1">
    <property type="entry name" value="PHOSPHATE TRANSPORT SYSTEM PERMEASE"/>
    <property type="match status" value="1"/>
</dbReference>
<keyword evidence="2 5" id="KW-0812">Transmembrane</keyword>
<keyword evidence="5" id="KW-0813">Transport</keyword>
<feature type="transmembrane region" description="Helical" evidence="5">
    <location>
        <begin position="285"/>
        <end position="307"/>
    </location>
</feature>
<dbReference type="PROSITE" id="PS50928">
    <property type="entry name" value="ABC_TM1"/>
    <property type="match status" value="1"/>
</dbReference>
<feature type="transmembrane region" description="Helical" evidence="5">
    <location>
        <begin position="92"/>
        <end position="121"/>
    </location>
</feature>
<dbReference type="KEGG" id="nti:DNFV4_02465"/>
<feature type="transmembrane region" description="Helical" evidence="5">
    <location>
        <begin position="176"/>
        <end position="195"/>
    </location>
</feature>
<dbReference type="Pfam" id="PF00528">
    <property type="entry name" value="BPD_transp_1"/>
    <property type="match status" value="1"/>
</dbReference>
<name>A0AA86T4N3_9BACT</name>
<evidence type="ECO:0000256" key="1">
    <source>
        <dbReference type="ARBA" id="ARBA00004651"/>
    </source>
</evidence>
<evidence type="ECO:0000256" key="3">
    <source>
        <dbReference type="ARBA" id="ARBA00022989"/>
    </source>
</evidence>
<dbReference type="InterPro" id="IPR011864">
    <property type="entry name" value="Phosphate_PstC"/>
</dbReference>
<keyword evidence="6" id="KW-1003">Cell membrane</keyword>
<dbReference type="NCBIfam" id="TIGR02138">
    <property type="entry name" value="phosphate_pstC"/>
    <property type="match status" value="1"/>
</dbReference>
<sequence>MNKSVAVVSDADKQVGFDKNDVRLSRRQLRRLYEGLAEGILFMAACASIAVTFGILAILLYESLAFFQHVSLTDFLTDTLWTPLFADAHFGILPLVAGTVVTSGVGLLVAIPLGTVAAVYLSEFAPAPLREFIKPILELLGAVPTVVYGYFALLVVTPGLQVILPDLPGFNMLGPGLVIGIMIMPFVISLSEDAMRAVPMALRESSYALGATRLQTALKVVGPAATSGIVAAYILAISRAIGETMVVAIAAGQNPILTWNPMEPAATITAYIVQVALGDLPHGSIGYQSIFAAGLVLCLMTLAFNVFGHLLRKRFREVY</sequence>
<dbReference type="Proteomes" id="UP001179121">
    <property type="component" value="Chromosome"/>
</dbReference>
<accession>A0AA86T4N3</accession>
<comment type="similarity">
    <text evidence="6">Belongs to the binding-protein-dependent transport system permease family. CysTW subfamily.</text>
</comment>
<protein>
    <recommendedName>
        <fullName evidence="6">Phosphate transport system permease protein</fullName>
    </recommendedName>
</protein>
<dbReference type="AlphaFoldDB" id="A0AA86T4N3"/>
<dbReference type="InterPro" id="IPR000515">
    <property type="entry name" value="MetI-like"/>
</dbReference>
<dbReference type="EMBL" id="OX365700">
    <property type="protein sequence ID" value="CAI4032040.1"/>
    <property type="molecule type" value="Genomic_DNA"/>
</dbReference>
<organism evidence="8 9">
    <name type="scientific">Nitrospira tepida</name>
    <dbReference type="NCBI Taxonomy" id="2973512"/>
    <lineage>
        <taxon>Bacteria</taxon>
        <taxon>Pseudomonadati</taxon>
        <taxon>Nitrospirota</taxon>
        <taxon>Nitrospiria</taxon>
        <taxon>Nitrospirales</taxon>
        <taxon>Nitrospiraceae</taxon>
        <taxon>Nitrospira</taxon>
    </lineage>
</organism>
<comment type="subcellular location">
    <subcellularLocation>
        <location evidence="1 5">Cell membrane</location>
        <topology evidence="1 5">Multi-pass membrane protein</topology>
    </subcellularLocation>
</comment>
<keyword evidence="9" id="KW-1185">Reference proteome</keyword>
<feature type="domain" description="ABC transmembrane type-1" evidence="7">
    <location>
        <begin position="96"/>
        <end position="308"/>
    </location>
</feature>
<evidence type="ECO:0000256" key="2">
    <source>
        <dbReference type="ARBA" id="ARBA00022692"/>
    </source>
</evidence>
<feature type="transmembrane region" description="Helical" evidence="5">
    <location>
        <begin position="216"/>
        <end position="236"/>
    </location>
</feature>
<dbReference type="GO" id="GO:0005315">
    <property type="term" value="F:phosphate transmembrane transporter activity"/>
    <property type="evidence" value="ECO:0007669"/>
    <property type="project" value="InterPro"/>
</dbReference>
<feature type="transmembrane region" description="Helical" evidence="5">
    <location>
        <begin position="142"/>
        <end position="164"/>
    </location>
</feature>
<keyword evidence="6" id="KW-0592">Phosphate transport</keyword>
<comment type="function">
    <text evidence="6">Part of the binding-protein-dependent transport system for phosphate; probably responsible for the translocation of the substrate across the membrane.</text>
</comment>
<dbReference type="Gene3D" id="1.10.3720.10">
    <property type="entry name" value="MetI-like"/>
    <property type="match status" value="1"/>
</dbReference>
<keyword evidence="3 5" id="KW-1133">Transmembrane helix</keyword>
<evidence type="ECO:0000256" key="6">
    <source>
        <dbReference type="RuleBase" id="RU363054"/>
    </source>
</evidence>
<evidence type="ECO:0000313" key="8">
    <source>
        <dbReference type="EMBL" id="CAI4032040.1"/>
    </source>
</evidence>
<keyword evidence="4 5" id="KW-0472">Membrane</keyword>
<evidence type="ECO:0000256" key="5">
    <source>
        <dbReference type="RuleBase" id="RU363032"/>
    </source>
</evidence>
<evidence type="ECO:0000313" key="9">
    <source>
        <dbReference type="Proteomes" id="UP001179121"/>
    </source>
</evidence>
<dbReference type="GO" id="GO:0005886">
    <property type="term" value="C:plasma membrane"/>
    <property type="evidence" value="ECO:0007669"/>
    <property type="project" value="UniProtKB-SubCell"/>
</dbReference>
<gene>
    <name evidence="8" type="ORF">DNFV4_02465</name>
</gene>
<dbReference type="GO" id="GO:0006817">
    <property type="term" value="P:phosphate ion transport"/>
    <property type="evidence" value="ECO:0007669"/>
    <property type="project" value="UniProtKB-KW"/>
</dbReference>
<evidence type="ECO:0000256" key="4">
    <source>
        <dbReference type="ARBA" id="ARBA00023136"/>
    </source>
</evidence>
<dbReference type="PANTHER" id="PTHR42727">
    <property type="entry name" value="PHOSPHATE TRANSPORT SYSTEM PERMEASE PROTEIN"/>
    <property type="match status" value="1"/>
</dbReference>
<reference evidence="8" key="1">
    <citation type="submission" date="2022-10" db="EMBL/GenBank/DDBJ databases">
        <authorList>
            <person name="Koch H."/>
        </authorList>
    </citation>
    <scope>NUCLEOTIDE SEQUENCE</scope>
    <source>
        <strain evidence="8">DNF</strain>
    </source>
</reference>
<dbReference type="InterPro" id="IPR035906">
    <property type="entry name" value="MetI-like_sf"/>
</dbReference>
<proteinExistence type="inferred from homology"/>
<dbReference type="CDD" id="cd06261">
    <property type="entry name" value="TM_PBP2"/>
    <property type="match status" value="1"/>
</dbReference>
<dbReference type="SUPFAM" id="SSF161098">
    <property type="entry name" value="MetI-like"/>
    <property type="match status" value="1"/>
</dbReference>